<feature type="transmembrane region" description="Helical" evidence="2">
    <location>
        <begin position="123"/>
        <end position="140"/>
    </location>
</feature>
<evidence type="ECO:0000256" key="1">
    <source>
        <dbReference type="SAM" id="MobiDB-lite"/>
    </source>
</evidence>
<feature type="transmembrane region" description="Helical" evidence="2">
    <location>
        <begin position="378"/>
        <end position="400"/>
    </location>
</feature>
<feature type="region of interest" description="Disordered" evidence="1">
    <location>
        <begin position="454"/>
        <end position="493"/>
    </location>
</feature>
<organism evidence="3 4">
    <name type="scientific">Vitrella brassicaformis (strain CCMP3155)</name>
    <dbReference type="NCBI Taxonomy" id="1169540"/>
    <lineage>
        <taxon>Eukaryota</taxon>
        <taxon>Sar</taxon>
        <taxon>Alveolata</taxon>
        <taxon>Colpodellida</taxon>
        <taxon>Vitrellaceae</taxon>
        <taxon>Vitrella</taxon>
    </lineage>
</organism>
<feature type="transmembrane region" description="Helical" evidence="2">
    <location>
        <begin position="30"/>
        <end position="52"/>
    </location>
</feature>
<dbReference type="EMBL" id="CDMY01000604">
    <property type="protein sequence ID" value="CEM25858.1"/>
    <property type="molecule type" value="Genomic_DNA"/>
</dbReference>
<name>A0A0G4GA82_VITBC</name>
<feature type="region of interest" description="Disordered" evidence="1">
    <location>
        <begin position="210"/>
        <end position="242"/>
    </location>
</feature>
<keyword evidence="2" id="KW-0812">Transmembrane</keyword>
<accession>A0A0G4GA82</accession>
<dbReference type="AlphaFoldDB" id="A0A0G4GA82"/>
<feature type="transmembrane region" description="Helical" evidence="2">
    <location>
        <begin position="152"/>
        <end position="172"/>
    </location>
</feature>
<keyword evidence="2" id="KW-0472">Membrane</keyword>
<keyword evidence="4" id="KW-1185">Reference proteome</keyword>
<proteinExistence type="predicted"/>
<feature type="transmembrane region" description="Helical" evidence="2">
    <location>
        <begin position="352"/>
        <end position="371"/>
    </location>
</feature>
<dbReference type="VEuPathDB" id="CryptoDB:Vbra_17263"/>
<feature type="compositionally biased region" description="Basic and acidic residues" evidence="1">
    <location>
        <begin position="210"/>
        <end position="226"/>
    </location>
</feature>
<feature type="transmembrane region" description="Helical" evidence="2">
    <location>
        <begin position="64"/>
        <end position="86"/>
    </location>
</feature>
<feature type="transmembrane region" description="Helical" evidence="2">
    <location>
        <begin position="323"/>
        <end position="346"/>
    </location>
</feature>
<evidence type="ECO:0000313" key="4">
    <source>
        <dbReference type="Proteomes" id="UP000041254"/>
    </source>
</evidence>
<protein>
    <submittedName>
        <fullName evidence="3">Uncharacterized protein</fullName>
    </submittedName>
</protein>
<gene>
    <name evidence="3" type="ORF">Vbra_17263</name>
</gene>
<evidence type="ECO:0000256" key="2">
    <source>
        <dbReference type="SAM" id="Phobius"/>
    </source>
</evidence>
<keyword evidence="2" id="KW-1133">Transmembrane helix</keyword>
<dbReference type="InParanoid" id="A0A0G4GA82"/>
<dbReference type="Proteomes" id="UP000041254">
    <property type="component" value="Unassembled WGS sequence"/>
</dbReference>
<sequence length="493" mass="54504">MVDTDEDNRSSGQLAHPILHIKSEFSELTAWIRCSVLLSVIIHVASVVIVIATAASYYRLRPHWCYLTLALEFAGFWLSGVLYATHGEWHKAILAIVGFHIFPEAVESWRLGKFTKTTREFETVHAIVALIPTSAFYIYVTLHKSQFTDQNIGMNIGSALACCIYLAFLLLLNESFDDTAEDSGATSEQHDSLLSGQRHYADIDTRELDTEKGSTAHKDSPSHHDQTSQATRGAPSSVRGGEEEVADVSFVEARDLQRDQTDKLLVTTGVRSSDSRSTIAVLCRVVPKLTEVGPWLELLLGLSYYFFDVHLRMWAIALAFRDLVTIGAFAAVHTFYLVLLLVGPGFRDNPAVVNVLLVVLVSLVGCFPLLYHRHRHVSLSISVCLVVLLIRVVENTVYVSQVFVEYHGFKARYGNKVDWMVGYVLLMLVCWLALTVSKVIYWLTHQRTLIAPSSGAGGTKRESDNAATSSALAGDGSSRVMEHSTVVGDSPVS</sequence>
<feature type="transmembrane region" description="Helical" evidence="2">
    <location>
        <begin position="420"/>
        <end position="443"/>
    </location>
</feature>
<feature type="transmembrane region" description="Helical" evidence="2">
    <location>
        <begin position="92"/>
        <end position="111"/>
    </location>
</feature>
<reference evidence="3 4" key="1">
    <citation type="submission" date="2014-11" db="EMBL/GenBank/DDBJ databases">
        <authorList>
            <person name="Zhu J."/>
            <person name="Qi W."/>
            <person name="Song R."/>
        </authorList>
    </citation>
    <scope>NUCLEOTIDE SEQUENCE [LARGE SCALE GENOMIC DNA]</scope>
</reference>
<evidence type="ECO:0000313" key="3">
    <source>
        <dbReference type="EMBL" id="CEM25858.1"/>
    </source>
</evidence>